<evidence type="ECO:0000259" key="1">
    <source>
        <dbReference type="Pfam" id="PF09820"/>
    </source>
</evidence>
<feature type="domain" description="AAA-ATPase-like" evidence="1">
    <location>
        <begin position="3"/>
        <end position="48"/>
    </location>
</feature>
<dbReference type="KEGG" id="slr:L21SP2_0359"/>
<dbReference type="HOGENOM" id="CLU_021114_0_2_12"/>
<evidence type="ECO:0000313" key="2">
    <source>
        <dbReference type="EMBL" id="AHC13795.1"/>
    </source>
</evidence>
<gene>
    <name evidence="2" type="ORF">L21SP2_0359</name>
</gene>
<dbReference type="eggNOG" id="COG1672">
    <property type="taxonomic scope" value="Bacteria"/>
</dbReference>
<organism evidence="2 3">
    <name type="scientific">Salinispira pacifica</name>
    <dbReference type="NCBI Taxonomy" id="1307761"/>
    <lineage>
        <taxon>Bacteria</taxon>
        <taxon>Pseudomonadati</taxon>
        <taxon>Spirochaetota</taxon>
        <taxon>Spirochaetia</taxon>
        <taxon>Spirochaetales</taxon>
        <taxon>Spirochaetaceae</taxon>
        <taxon>Salinispira</taxon>
    </lineage>
</organism>
<keyword evidence="3" id="KW-1185">Reference proteome</keyword>
<dbReference type="AlphaFoldDB" id="V5WDU7"/>
<dbReference type="EMBL" id="CP006939">
    <property type="protein sequence ID" value="AHC13795.1"/>
    <property type="molecule type" value="Genomic_DNA"/>
</dbReference>
<dbReference type="PANTHER" id="PTHR34825">
    <property type="entry name" value="CONSERVED PROTEIN, WITH A WEAK D-GALACTARATE DEHYDRATASE/ALTRONATE HYDROLASE DOMAIN"/>
    <property type="match status" value="1"/>
</dbReference>
<dbReference type="RefSeq" id="WP_024266728.1">
    <property type="nucleotide sequence ID" value="NC_023035.1"/>
</dbReference>
<reference evidence="2 3" key="1">
    <citation type="journal article" date="2015" name="Stand. Genomic Sci.">
        <title>Complete genome sequence and description of Salinispira pacifica gen. nov., sp. nov., a novel spirochaete isolated form a hypersaline microbial mat.</title>
        <authorList>
            <person name="Ben Hania W."/>
            <person name="Joseph M."/>
            <person name="Schumann P."/>
            <person name="Bunk B."/>
            <person name="Fiebig A."/>
            <person name="Sproer C."/>
            <person name="Klenk H.P."/>
            <person name="Fardeau M.L."/>
            <person name="Spring S."/>
        </authorList>
    </citation>
    <scope>NUCLEOTIDE SEQUENCE [LARGE SCALE GENOMIC DNA]</scope>
    <source>
        <strain evidence="2 3">L21-RPul-D2</strain>
    </source>
</reference>
<dbReference type="InterPro" id="IPR012547">
    <property type="entry name" value="PDDEXK_9"/>
</dbReference>
<proteinExistence type="predicted"/>
<dbReference type="STRING" id="1307761.L21SP2_0359"/>
<dbReference type="InterPro" id="IPR018631">
    <property type="entry name" value="AAA-ATPase-like_dom"/>
</dbReference>
<dbReference type="Proteomes" id="UP000018680">
    <property type="component" value="Chromosome"/>
</dbReference>
<evidence type="ECO:0000313" key="3">
    <source>
        <dbReference type="Proteomes" id="UP000018680"/>
    </source>
</evidence>
<dbReference type="PANTHER" id="PTHR34825:SF1">
    <property type="entry name" value="AAA-ATPASE-LIKE DOMAIN-CONTAINING PROTEIN"/>
    <property type="match status" value="1"/>
</dbReference>
<accession>V5WDU7</accession>
<sequence>MSTIGDPELHEAYKQFLKPFFGVLKSSDAHLKFAFITGVTKFGQVSVFSDLNQLIDLSLHKDYAALCGITEEELLDGFRPENDALAAQEGVSYDECVVRIREWYNGYRFHPAGPAVYNPFSTLNLFNFNEFQDFWFQTGTPTFLVELLKKTDTDLREIDGIQLPARDFADYRADPDRPVPVIYQSGYLTIKGFDKRHRLYTLGYPNQEVERGFLFFVLPYYSPVAPTKSGFHISRFAQELENGDVDGFMERLKCFFESIPYDLNDQTERHYHVVFYLVFKLLGQYVESEVKSTKGRSDAVVRAGAYRYVFEFKLNGTAEEALAQIDEKGYLIPYRAEAAGAPERS</sequence>
<name>V5WDU7_9SPIO</name>
<dbReference type="Pfam" id="PF08011">
    <property type="entry name" value="PDDEXK_9"/>
    <property type="match status" value="1"/>
</dbReference>
<dbReference type="Pfam" id="PF09820">
    <property type="entry name" value="AAA-ATPase_like"/>
    <property type="match status" value="1"/>
</dbReference>
<dbReference type="PATRIC" id="fig|1307761.3.peg.360"/>
<protein>
    <recommendedName>
        <fullName evidence="1">AAA-ATPase-like domain-containing protein</fullName>
    </recommendedName>
</protein>